<dbReference type="Gene3D" id="1.10.600.10">
    <property type="entry name" value="Farnesyl Diphosphate Synthase"/>
    <property type="match status" value="1"/>
</dbReference>
<sequence>MIAGHVTSEETVDEAALAADLGRTCALAVRCQRDLQDCAGRYGDLFPARPFDSAFFAALSMVTAFGSPWASPEELRACGRASLWIFAVDRLVDQVAGSTAEAEALVARCLAAAGDDTARDPAGDGTRAAAAGDAPPVARFLTDLRDELTAAPAFTALRPVWLDRLERTLRAMIREWRWKEAGAPVPLDVYLDGADGCGSSFVNVSHWIRTGDPWTLGHLDDLLVVSDEAQRYLRLLNDLATRDRERGQGDANALAFGAGAAEVITRMNEIRDRCRVLLGPVRAGGPRAAAYLERQIGFNTGFYGLVDYWGELERV</sequence>
<proteinExistence type="predicted"/>
<comment type="caution">
    <text evidence="1">The sequence shown here is derived from an EMBL/GenBank/DDBJ whole genome shotgun (WGS) entry which is preliminary data.</text>
</comment>
<keyword evidence="2" id="KW-1185">Reference proteome</keyword>
<dbReference type="EMBL" id="VYTZ01000016">
    <property type="protein sequence ID" value="KAA9374443.1"/>
    <property type="molecule type" value="Genomic_DNA"/>
</dbReference>
<dbReference type="SUPFAM" id="SSF48576">
    <property type="entry name" value="Terpenoid synthases"/>
    <property type="match status" value="1"/>
</dbReference>
<dbReference type="Pfam" id="PF19086">
    <property type="entry name" value="Terpene_syn_C_2"/>
    <property type="match status" value="1"/>
</dbReference>
<dbReference type="RefSeq" id="WP_150938859.1">
    <property type="nucleotide sequence ID" value="NZ_VYTZ01000016.1"/>
</dbReference>
<accession>A0A5J5JTG0</accession>
<organism evidence="1 2">
    <name type="scientific">Microbispora cellulosiformans</name>
    <dbReference type="NCBI Taxonomy" id="2614688"/>
    <lineage>
        <taxon>Bacteria</taxon>
        <taxon>Bacillati</taxon>
        <taxon>Actinomycetota</taxon>
        <taxon>Actinomycetes</taxon>
        <taxon>Streptosporangiales</taxon>
        <taxon>Streptosporangiaceae</taxon>
        <taxon>Microbispora</taxon>
    </lineage>
</organism>
<dbReference type="AlphaFoldDB" id="A0A5J5JTG0"/>
<reference evidence="1 2" key="1">
    <citation type="submission" date="2019-09" db="EMBL/GenBank/DDBJ databases">
        <title>Screening of Novel Bioactive Compounds from Soil-Associated.</title>
        <authorList>
            <person name="Gong X."/>
        </authorList>
    </citation>
    <scope>NUCLEOTIDE SEQUENCE [LARGE SCALE GENOMIC DNA]</scope>
    <source>
        <strain evidence="1 2">Gxj-6</strain>
    </source>
</reference>
<gene>
    <name evidence="1" type="ORF">F5972_31565</name>
</gene>
<dbReference type="InterPro" id="IPR008949">
    <property type="entry name" value="Isoprenoid_synthase_dom_sf"/>
</dbReference>
<evidence type="ECO:0000313" key="1">
    <source>
        <dbReference type="EMBL" id="KAA9374443.1"/>
    </source>
</evidence>
<protein>
    <submittedName>
        <fullName evidence="1">Terpene synthase</fullName>
    </submittedName>
</protein>
<name>A0A5J5JTG0_9ACTN</name>
<evidence type="ECO:0000313" key="2">
    <source>
        <dbReference type="Proteomes" id="UP000327011"/>
    </source>
</evidence>
<dbReference type="Proteomes" id="UP000327011">
    <property type="component" value="Unassembled WGS sequence"/>
</dbReference>